<dbReference type="AlphaFoldDB" id="A0A8J9X4U6"/>
<comment type="similarity">
    <text evidence="2 7">Belongs to the SYF2 family.</text>
</comment>
<dbReference type="Proteomes" id="UP000836788">
    <property type="component" value="Chromosome 3"/>
</dbReference>
<keyword evidence="4 7" id="KW-0747">Spliceosome</keyword>
<evidence type="ECO:0000256" key="1">
    <source>
        <dbReference type="ARBA" id="ARBA00004123"/>
    </source>
</evidence>
<feature type="compositionally biased region" description="Polar residues" evidence="8">
    <location>
        <begin position="54"/>
        <end position="78"/>
    </location>
</feature>
<keyword evidence="5 7" id="KW-0508">mRNA splicing</keyword>
<comment type="subcellular location">
    <subcellularLocation>
        <location evidence="1 7">Nucleus</location>
    </subcellularLocation>
</comment>
<feature type="compositionally biased region" description="Basic and acidic residues" evidence="8">
    <location>
        <begin position="155"/>
        <end position="165"/>
    </location>
</feature>
<dbReference type="InterPro" id="IPR013260">
    <property type="entry name" value="mRNA_splic_SYF2"/>
</dbReference>
<reference evidence="9" key="1">
    <citation type="submission" date="2022-02" db="EMBL/GenBank/DDBJ databases">
        <authorList>
            <person name="Giguere J D."/>
        </authorList>
    </citation>
    <scope>NUCLEOTIDE SEQUENCE</scope>
    <source>
        <strain evidence="9">CCAP 1055/1</strain>
    </source>
</reference>
<evidence type="ECO:0000256" key="5">
    <source>
        <dbReference type="ARBA" id="ARBA00023187"/>
    </source>
</evidence>
<dbReference type="GO" id="GO:0000398">
    <property type="term" value="P:mRNA splicing, via spliceosome"/>
    <property type="evidence" value="ECO:0007669"/>
    <property type="project" value="UniProtKB-UniRule"/>
</dbReference>
<feature type="region of interest" description="Disordered" evidence="8">
    <location>
        <begin position="131"/>
        <end position="205"/>
    </location>
</feature>
<dbReference type="Pfam" id="PF08231">
    <property type="entry name" value="SYF2"/>
    <property type="match status" value="1"/>
</dbReference>
<dbReference type="OMA" id="GESHTWN"/>
<organism evidence="9">
    <name type="scientific">Phaeodactylum tricornutum</name>
    <name type="common">Diatom</name>
    <dbReference type="NCBI Taxonomy" id="2850"/>
    <lineage>
        <taxon>Eukaryota</taxon>
        <taxon>Sar</taxon>
        <taxon>Stramenopiles</taxon>
        <taxon>Ochrophyta</taxon>
        <taxon>Bacillariophyta</taxon>
        <taxon>Bacillariophyceae</taxon>
        <taxon>Bacillariophycidae</taxon>
        <taxon>Naviculales</taxon>
        <taxon>Phaeodactylaceae</taxon>
        <taxon>Phaeodactylum</taxon>
    </lineage>
</organism>
<protein>
    <recommendedName>
        <fullName evidence="7">Pre-mRNA-splicing factor SYF2</fullName>
    </recommendedName>
</protein>
<comment type="function">
    <text evidence="7">Involved in pre-mRNA splicing.</text>
</comment>
<evidence type="ECO:0000256" key="3">
    <source>
        <dbReference type="ARBA" id="ARBA00022664"/>
    </source>
</evidence>
<dbReference type="GO" id="GO:0071013">
    <property type="term" value="C:catalytic step 2 spliceosome"/>
    <property type="evidence" value="ECO:0007669"/>
    <property type="project" value="TreeGrafter"/>
</dbReference>
<evidence type="ECO:0000256" key="6">
    <source>
        <dbReference type="ARBA" id="ARBA00023242"/>
    </source>
</evidence>
<dbReference type="PANTHER" id="PTHR13264">
    <property type="entry name" value="GCIP-INTERACTING PROTEIN P29"/>
    <property type="match status" value="1"/>
</dbReference>
<evidence type="ECO:0000256" key="7">
    <source>
        <dbReference type="RuleBase" id="RU367148"/>
    </source>
</evidence>
<keyword evidence="3 7" id="KW-0507">mRNA processing</keyword>
<name>A0A8J9X4U6_PHATR</name>
<dbReference type="EMBL" id="OU594944">
    <property type="protein sequence ID" value="CAG9287960.1"/>
    <property type="molecule type" value="Genomic_DNA"/>
</dbReference>
<evidence type="ECO:0000256" key="4">
    <source>
        <dbReference type="ARBA" id="ARBA00022728"/>
    </source>
</evidence>
<proteinExistence type="inferred from homology"/>
<keyword evidence="6 7" id="KW-0539">Nucleus</keyword>
<evidence type="ECO:0000256" key="2">
    <source>
        <dbReference type="ARBA" id="ARBA00010028"/>
    </source>
</evidence>
<evidence type="ECO:0000256" key="8">
    <source>
        <dbReference type="SAM" id="MobiDB-lite"/>
    </source>
</evidence>
<gene>
    <name evidence="9" type="ORF">PTTT1_LOCUS37096</name>
</gene>
<evidence type="ECO:0000313" key="9">
    <source>
        <dbReference type="EMBL" id="CAG9287960.1"/>
    </source>
</evidence>
<dbReference type="GO" id="GO:0071014">
    <property type="term" value="C:post-mRNA release spliceosomal complex"/>
    <property type="evidence" value="ECO:0007669"/>
    <property type="project" value="TreeGrafter"/>
</dbReference>
<feature type="compositionally biased region" description="Basic residues" evidence="8">
    <location>
        <begin position="177"/>
        <end position="188"/>
    </location>
</feature>
<accession>A0A8J9X4U6</accession>
<dbReference type="PANTHER" id="PTHR13264:SF5">
    <property type="entry name" value="PRE-MRNA-SPLICING FACTOR SYF2"/>
    <property type="match status" value="1"/>
</dbReference>
<feature type="region of interest" description="Disordered" evidence="8">
    <location>
        <begin position="1"/>
        <end position="78"/>
    </location>
</feature>
<sequence>MQPDCEPDTATEAHNVVPAGESPPLAPPEANTPTASATRRNQRLRQLKQRMNQARQLNQQAVQSEGQHLGSNGVAESQRVTAVPEQAVDAVRRAEAQAATAERQRFHVNDYHNPQGQHRNYERSLRSLPSAHRGNVGVDVPLSTTTTTYDPLETAVDHPERERLGAQRLANELQRRIEKRQKRDRKRKEKEDNAPDDEDVGYINKRNKHFNEKIKRNYEQHTAEIRQNLERGTAL</sequence>
<dbReference type="GO" id="GO:0000974">
    <property type="term" value="C:Prp19 complex"/>
    <property type="evidence" value="ECO:0007669"/>
    <property type="project" value="TreeGrafter"/>
</dbReference>
<comment type="subunit">
    <text evidence="7">May be part of a spliceosome complex.</text>
</comment>